<evidence type="ECO:0000259" key="1">
    <source>
        <dbReference type="Pfam" id="PF02026"/>
    </source>
</evidence>
<dbReference type="Gene3D" id="6.20.350.10">
    <property type="match status" value="1"/>
</dbReference>
<sequence length="116" mass="13425">MKPPIQILAKIAEQAHAVNNVWTKEVGNETRPEWNTLSQDDKEHYIHAVANAIDSKLSSPADAHKQWSTWMMEQGWEHGDYDREGKKHPNLVPYDQLPETEKVKDILFIAVCKPFY</sequence>
<evidence type="ECO:0000313" key="3">
    <source>
        <dbReference type="Proteomes" id="UP000204235"/>
    </source>
</evidence>
<name>W8D005_9CAUD</name>
<dbReference type="KEGG" id="vg:18501092"/>
<organism evidence="2 3">
    <name type="scientific">Erwinia phage PhiEaH1</name>
    <dbReference type="NCBI Taxonomy" id="1401669"/>
    <lineage>
        <taxon>Viruses</taxon>
        <taxon>Duplodnaviria</taxon>
        <taxon>Heunggongvirae</taxon>
        <taxon>Uroviricota</taxon>
        <taxon>Caudoviricetes</taxon>
        <taxon>Chimalliviridae</taxon>
        <taxon>Iapetusvirus</taxon>
        <taxon>Iapetusvirus EaH1</taxon>
    </lineage>
</organism>
<dbReference type="EMBL" id="KF623294">
    <property type="protein sequence ID" value="AGX01925.1"/>
    <property type="molecule type" value="Genomic_DNA"/>
</dbReference>
<dbReference type="GeneID" id="18501092"/>
<feature type="domain" description="Ryanodine receptor Ryr" evidence="1">
    <location>
        <begin position="62"/>
        <end position="105"/>
    </location>
</feature>
<protein>
    <recommendedName>
        <fullName evidence="1">Ryanodine receptor Ryr domain-containing protein</fullName>
    </recommendedName>
</protein>
<dbReference type="InterPro" id="IPR003032">
    <property type="entry name" value="Ryanodine_rcpt"/>
</dbReference>
<keyword evidence="3" id="KW-1185">Reference proteome</keyword>
<proteinExistence type="predicted"/>
<dbReference type="Proteomes" id="UP000204235">
    <property type="component" value="Segment"/>
</dbReference>
<dbReference type="RefSeq" id="YP_009010256.1">
    <property type="nucleotide sequence ID" value="NC_023610.1"/>
</dbReference>
<dbReference type="OrthoDB" id="11529at10239"/>
<accession>W8D005</accession>
<reference evidence="2 3" key="1">
    <citation type="journal article" date="2014" name="FEMS Microbiol. Lett.">
        <title>The genome of the Erwinia amylovora phage PhiEaH1 reveals greater diversity and broadens the applicability of phages for the treatment of fire blight.</title>
        <authorList>
            <person name="Meczker K."/>
            <person name="Domotor D."/>
            <person name="Vass J."/>
            <person name="Rakhely G."/>
            <person name="Schneider G."/>
            <person name="Kovacs T."/>
        </authorList>
    </citation>
    <scope>NUCLEOTIDE SEQUENCE [LARGE SCALE GENOMIC DNA]</scope>
</reference>
<dbReference type="Pfam" id="PF02026">
    <property type="entry name" value="RyR"/>
    <property type="match status" value="1"/>
</dbReference>
<evidence type="ECO:0000313" key="2">
    <source>
        <dbReference type="EMBL" id="AGX01925.1"/>
    </source>
</evidence>